<sequence>MVQSLSGQTASTAGMNYQAVARDVFGKLLAKQTIALKISFSSGEGEAKSHYSEIHQVTTDELGLFNLVIGEGQDASGKLSDIPWATDQIRLNVALDAAGGREFALMGSSELHSVPYAYYATTASQLVDESSAIELPTEKNQSIYWHTGGNTATRPETHFLGTRDNQSLVFKTNNTTRVILTAGGQMQVYSGVSGNDSDPASYPITVEGSQQGIYVMVNESRDGDNNFLTFADPEGIWGRVEGQTIPELEASQEYRTQVALFTLSAVSLAATLVATIAEAAGLYAAAVAAAATLILAFATPGFTAAAVAVTANGVSIGVEAAALATEWATWESNIKGNIGVTYQSGAGDYAEWLQRGKDEPDMHFGEIVGVSGGKISLNTNNAQHYMVVSRRPIVLGNAPQPDREHLYEKVAFMGQVPVKVVGKVDVGDYIIPSGNNDGLGVAVKPSQMMISDYAKVVGVAWEAAKEAPLNYVNIGVGLTTNDLAPKVEDLSHKVDNIIAYLEGKAPLRSSTAKAVNPVAAPAAQPASAKMVTDEEFDQFLDKNADLVNQIYAQTKQELLRQGSDLSNYPELQAMFDDPIPAIKKMRRDPQLVSQWAMVDKKIQKELKKK</sequence>
<keyword evidence="2" id="KW-1185">Reference proteome</keyword>
<dbReference type="STRING" id="760192.Halhy_0315"/>
<organism evidence="1 2">
    <name type="scientific">Haliscomenobacter hydrossis (strain ATCC 27775 / DSM 1100 / LMG 10767 / O)</name>
    <dbReference type="NCBI Taxonomy" id="760192"/>
    <lineage>
        <taxon>Bacteria</taxon>
        <taxon>Pseudomonadati</taxon>
        <taxon>Bacteroidota</taxon>
        <taxon>Saprospiria</taxon>
        <taxon>Saprospirales</taxon>
        <taxon>Haliscomenobacteraceae</taxon>
        <taxon>Haliscomenobacter</taxon>
    </lineage>
</organism>
<evidence type="ECO:0000313" key="1">
    <source>
        <dbReference type="EMBL" id="AEE48227.1"/>
    </source>
</evidence>
<protein>
    <submittedName>
        <fullName evidence="1">Uncharacterized protein</fullName>
    </submittedName>
</protein>
<dbReference type="Gene3D" id="2.40.300.10">
    <property type="entry name" value="Head decoration protein D"/>
    <property type="match status" value="1"/>
</dbReference>
<dbReference type="eggNOG" id="COG5295">
    <property type="taxonomic scope" value="Bacteria"/>
</dbReference>
<reference evidence="1 2" key="1">
    <citation type="journal article" date="2011" name="Stand. Genomic Sci.">
        <title>Complete genome sequence of Haliscomenobacter hydrossis type strain (O).</title>
        <authorList>
            <consortium name="US DOE Joint Genome Institute (JGI-PGF)"/>
            <person name="Daligault H."/>
            <person name="Lapidus A."/>
            <person name="Zeytun A."/>
            <person name="Nolan M."/>
            <person name="Lucas S."/>
            <person name="Del Rio T.G."/>
            <person name="Tice H."/>
            <person name="Cheng J.F."/>
            <person name="Tapia R."/>
            <person name="Han C."/>
            <person name="Goodwin L."/>
            <person name="Pitluck S."/>
            <person name="Liolios K."/>
            <person name="Pagani I."/>
            <person name="Ivanova N."/>
            <person name="Huntemann M."/>
            <person name="Mavromatis K."/>
            <person name="Mikhailova N."/>
            <person name="Pati A."/>
            <person name="Chen A."/>
            <person name="Palaniappan K."/>
            <person name="Land M."/>
            <person name="Hauser L."/>
            <person name="Brambilla E.M."/>
            <person name="Rohde M."/>
            <person name="Verbarg S."/>
            <person name="Goker M."/>
            <person name="Bristow J."/>
            <person name="Eisen J.A."/>
            <person name="Markowitz V."/>
            <person name="Hugenholtz P."/>
            <person name="Kyrpides N.C."/>
            <person name="Klenk H.P."/>
            <person name="Woyke T."/>
        </authorList>
    </citation>
    <scope>NUCLEOTIDE SEQUENCE [LARGE SCALE GENOMIC DNA]</scope>
    <source>
        <strain evidence="2">ATCC 27775 / DSM 1100 / LMG 10767 / O</strain>
    </source>
</reference>
<dbReference type="EMBL" id="CP002691">
    <property type="protein sequence ID" value="AEE48227.1"/>
    <property type="molecule type" value="Genomic_DNA"/>
</dbReference>
<evidence type="ECO:0000313" key="2">
    <source>
        <dbReference type="Proteomes" id="UP000008461"/>
    </source>
</evidence>
<proteinExistence type="predicted"/>
<dbReference type="HOGENOM" id="CLU_451837_0_0_10"/>
<dbReference type="AlphaFoldDB" id="F4KW29"/>
<name>F4KW29_HALH1</name>
<dbReference type="Proteomes" id="UP000008461">
    <property type="component" value="Chromosome"/>
</dbReference>
<reference key="2">
    <citation type="submission" date="2011-04" db="EMBL/GenBank/DDBJ databases">
        <title>Complete sequence of chromosome of Haliscomenobacter hydrossis DSM 1100.</title>
        <authorList>
            <consortium name="US DOE Joint Genome Institute (JGI-PGF)"/>
            <person name="Lucas S."/>
            <person name="Han J."/>
            <person name="Lapidus A."/>
            <person name="Bruce D."/>
            <person name="Goodwin L."/>
            <person name="Pitluck S."/>
            <person name="Peters L."/>
            <person name="Kyrpides N."/>
            <person name="Mavromatis K."/>
            <person name="Ivanova N."/>
            <person name="Ovchinnikova G."/>
            <person name="Pagani I."/>
            <person name="Daligault H."/>
            <person name="Detter J.C."/>
            <person name="Han C."/>
            <person name="Land M."/>
            <person name="Hauser L."/>
            <person name="Markowitz V."/>
            <person name="Cheng J.-F."/>
            <person name="Hugenholtz P."/>
            <person name="Woyke T."/>
            <person name="Wu D."/>
            <person name="Verbarg S."/>
            <person name="Frueling A."/>
            <person name="Brambilla E."/>
            <person name="Klenk H.-P."/>
            <person name="Eisen J.A."/>
        </authorList>
    </citation>
    <scope>NUCLEOTIDE SEQUENCE</scope>
    <source>
        <strain>DSM 1100</strain>
    </source>
</reference>
<dbReference type="KEGG" id="hhy:Halhy_0315"/>
<accession>F4KW29</accession>
<gene>
    <name evidence="1" type="ordered locus">Halhy_0315</name>
</gene>